<keyword evidence="3" id="KW-1185">Reference proteome</keyword>
<dbReference type="EMBL" id="JAYWIO010000008">
    <property type="protein sequence ID" value="KAK7243263.1"/>
    <property type="molecule type" value="Genomic_DNA"/>
</dbReference>
<evidence type="ECO:0000313" key="2">
    <source>
        <dbReference type="EMBL" id="KAK7243263.1"/>
    </source>
</evidence>
<proteinExistence type="predicted"/>
<name>A0AAN9E1I0_CROPI</name>
<sequence>MCVAVLLPSARQIMRREMILVVDVIKSRKLFCIASVIVIMFGLFGRSWLTVLFGTGFLVAQWGSGAIRIFRMGLLDTCIVLGRLSPSRKPTSDEWNDKAPAIVPIIDPLVPKDESLFSSKPASVSRNLLEPSNQFEQASSLLFHNLPLRRNASKHVYTLFSLPA</sequence>
<comment type="caution">
    <text evidence="2">The sequence shown here is derived from an EMBL/GenBank/DDBJ whole genome shotgun (WGS) entry which is preliminary data.</text>
</comment>
<reference evidence="2 3" key="1">
    <citation type="submission" date="2024-01" db="EMBL/GenBank/DDBJ databases">
        <title>The genomes of 5 underutilized Papilionoideae crops provide insights into root nodulation and disease resistanc.</title>
        <authorList>
            <person name="Yuan L."/>
        </authorList>
    </citation>
    <scope>NUCLEOTIDE SEQUENCE [LARGE SCALE GENOMIC DNA]</scope>
    <source>
        <strain evidence="2">ZHUSHIDOU_FW_LH</strain>
        <tissue evidence="2">Leaf</tissue>
    </source>
</reference>
<keyword evidence="1" id="KW-1133">Transmembrane helix</keyword>
<organism evidence="2 3">
    <name type="scientific">Crotalaria pallida</name>
    <name type="common">Smooth rattlebox</name>
    <name type="synonym">Crotalaria striata</name>
    <dbReference type="NCBI Taxonomy" id="3830"/>
    <lineage>
        <taxon>Eukaryota</taxon>
        <taxon>Viridiplantae</taxon>
        <taxon>Streptophyta</taxon>
        <taxon>Embryophyta</taxon>
        <taxon>Tracheophyta</taxon>
        <taxon>Spermatophyta</taxon>
        <taxon>Magnoliopsida</taxon>
        <taxon>eudicotyledons</taxon>
        <taxon>Gunneridae</taxon>
        <taxon>Pentapetalae</taxon>
        <taxon>rosids</taxon>
        <taxon>fabids</taxon>
        <taxon>Fabales</taxon>
        <taxon>Fabaceae</taxon>
        <taxon>Papilionoideae</taxon>
        <taxon>50 kb inversion clade</taxon>
        <taxon>genistoids sensu lato</taxon>
        <taxon>core genistoids</taxon>
        <taxon>Crotalarieae</taxon>
        <taxon>Crotalaria</taxon>
    </lineage>
</organism>
<feature type="transmembrane region" description="Helical" evidence="1">
    <location>
        <begin position="30"/>
        <end position="49"/>
    </location>
</feature>
<keyword evidence="1" id="KW-0472">Membrane</keyword>
<gene>
    <name evidence="2" type="ORF">RIF29_38055</name>
</gene>
<evidence type="ECO:0000256" key="1">
    <source>
        <dbReference type="SAM" id="Phobius"/>
    </source>
</evidence>
<keyword evidence="1" id="KW-0812">Transmembrane</keyword>
<evidence type="ECO:0000313" key="3">
    <source>
        <dbReference type="Proteomes" id="UP001372338"/>
    </source>
</evidence>
<protein>
    <submittedName>
        <fullName evidence="2">Uncharacterized protein</fullName>
    </submittedName>
</protein>
<dbReference type="AlphaFoldDB" id="A0AAN9E1I0"/>
<dbReference type="Proteomes" id="UP001372338">
    <property type="component" value="Unassembled WGS sequence"/>
</dbReference>
<accession>A0AAN9E1I0</accession>